<accession>A0A2G9CFG5</accession>
<feature type="compositionally biased region" description="Low complexity" evidence="2">
    <location>
        <begin position="132"/>
        <end position="149"/>
    </location>
</feature>
<evidence type="ECO:0000313" key="4">
    <source>
        <dbReference type="EMBL" id="PIM55186.1"/>
    </source>
</evidence>
<dbReference type="Proteomes" id="UP000231501">
    <property type="component" value="Unassembled WGS sequence"/>
</dbReference>
<organism evidence="4 5">
    <name type="scientific">Roseateles chitinivorans</name>
    <dbReference type="NCBI Taxonomy" id="2917965"/>
    <lineage>
        <taxon>Bacteria</taxon>
        <taxon>Pseudomonadati</taxon>
        <taxon>Pseudomonadota</taxon>
        <taxon>Betaproteobacteria</taxon>
        <taxon>Burkholderiales</taxon>
        <taxon>Sphaerotilaceae</taxon>
        <taxon>Roseateles</taxon>
    </lineage>
</organism>
<protein>
    <recommendedName>
        <fullName evidence="3">SWIM-type domain-containing protein</fullName>
    </recommendedName>
</protein>
<dbReference type="OrthoDB" id="9816340at2"/>
<dbReference type="InterPro" id="IPR007527">
    <property type="entry name" value="Znf_SWIM"/>
</dbReference>
<keyword evidence="1" id="KW-0862">Zinc</keyword>
<name>A0A2G9CFG5_9BURK</name>
<dbReference type="EMBL" id="PEOG01000005">
    <property type="protein sequence ID" value="PIM55186.1"/>
    <property type="molecule type" value="Genomic_DNA"/>
</dbReference>
<evidence type="ECO:0000259" key="3">
    <source>
        <dbReference type="PROSITE" id="PS50966"/>
    </source>
</evidence>
<evidence type="ECO:0000313" key="5">
    <source>
        <dbReference type="Proteomes" id="UP000231501"/>
    </source>
</evidence>
<evidence type="ECO:0000256" key="2">
    <source>
        <dbReference type="SAM" id="MobiDB-lite"/>
    </source>
</evidence>
<dbReference type="PROSITE" id="PS50966">
    <property type="entry name" value="ZF_SWIM"/>
    <property type="match status" value="1"/>
</dbReference>
<proteinExistence type="predicted"/>
<dbReference type="RefSeq" id="WP_099859655.1">
    <property type="nucleotide sequence ID" value="NZ_PEOG01000005.1"/>
</dbReference>
<keyword evidence="1" id="KW-0863">Zinc-finger</keyword>
<feature type="domain" description="SWIM-type" evidence="3">
    <location>
        <begin position="52"/>
        <end position="85"/>
    </location>
</feature>
<sequence>MTLTMEGVLALAPDEASAKAARGLTSPAKWPLLGADDAAVWGECQGSGSKPYQTQVDLSGPAFRCSCPSRKFPCKHGLALLMLRAQEASKFSGGEPPAWVAEWLASRGERAQKKEERYQKAADRAAERAAQLADGADPAQAAAALADPDGAAKRESQRWRRIEDAAGELQRWLGDQIGRGLGALDDAAIRGWRTMAARMVDAQAPGLGQRLTAAADGWRVGADWPERMLARLGLLQLACDAIGRRETLPAAVQADLRTVCGWPLDQAEVLATGERLTDRWTVIGVIVEERDARLNERRVWLHGERSGRRAWLLEHTHGGRGFDGLWLPGSGKALTLVFYPGGAPLRALVADEAPSTEPATAEGAAGLAPQAWSAEWQRVAQRIAAHPFASLHPVVLSNAIPVASDAGPSLTAEGRAVPLRLGDEDWWSLMAVSGAHPLDVMGEWDGVRLSPLTAWAAGSPRPLWTRSAA</sequence>
<comment type="caution">
    <text evidence="4">The sequence shown here is derived from an EMBL/GenBank/DDBJ whole genome shotgun (WGS) entry which is preliminary data.</text>
</comment>
<feature type="region of interest" description="Disordered" evidence="2">
    <location>
        <begin position="132"/>
        <end position="157"/>
    </location>
</feature>
<evidence type="ECO:0000256" key="1">
    <source>
        <dbReference type="PROSITE-ProRule" id="PRU00325"/>
    </source>
</evidence>
<dbReference type="GO" id="GO:0008270">
    <property type="term" value="F:zinc ion binding"/>
    <property type="evidence" value="ECO:0007669"/>
    <property type="project" value="UniProtKB-KW"/>
</dbReference>
<gene>
    <name evidence="4" type="ORF">CS062_01235</name>
</gene>
<keyword evidence="5" id="KW-1185">Reference proteome</keyword>
<dbReference type="Pfam" id="PF04434">
    <property type="entry name" value="SWIM"/>
    <property type="match status" value="1"/>
</dbReference>
<keyword evidence="1" id="KW-0479">Metal-binding</keyword>
<dbReference type="AlphaFoldDB" id="A0A2G9CFG5"/>
<reference evidence="4 5" key="1">
    <citation type="submission" date="2017-11" db="EMBL/GenBank/DDBJ databases">
        <title>Draft genome sequence of Mitsuaria sp. HWN-4.</title>
        <authorList>
            <person name="Gundlapally S.R."/>
        </authorList>
    </citation>
    <scope>NUCLEOTIDE SEQUENCE [LARGE SCALE GENOMIC DNA]</scope>
    <source>
        <strain evidence="4 5">HWN-4</strain>
    </source>
</reference>